<dbReference type="EMBL" id="PQIB02000001">
    <property type="protein sequence ID" value="RLN39156.1"/>
    <property type="molecule type" value="Genomic_DNA"/>
</dbReference>
<comment type="caution">
    <text evidence="1">The sequence shown here is derived from an EMBL/GenBank/DDBJ whole genome shotgun (WGS) entry which is preliminary data.</text>
</comment>
<dbReference type="AlphaFoldDB" id="A0A3L6THQ3"/>
<protein>
    <submittedName>
        <fullName evidence="1">Uncharacterized protein</fullName>
    </submittedName>
</protein>
<accession>A0A3L6THQ3</accession>
<dbReference type="Proteomes" id="UP000275267">
    <property type="component" value="Unassembled WGS sequence"/>
</dbReference>
<organism evidence="1 2">
    <name type="scientific">Panicum miliaceum</name>
    <name type="common">Proso millet</name>
    <name type="synonym">Broomcorn millet</name>
    <dbReference type="NCBI Taxonomy" id="4540"/>
    <lineage>
        <taxon>Eukaryota</taxon>
        <taxon>Viridiplantae</taxon>
        <taxon>Streptophyta</taxon>
        <taxon>Embryophyta</taxon>
        <taxon>Tracheophyta</taxon>
        <taxon>Spermatophyta</taxon>
        <taxon>Magnoliopsida</taxon>
        <taxon>Liliopsida</taxon>
        <taxon>Poales</taxon>
        <taxon>Poaceae</taxon>
        <taxon>PACMAD clade</taxon>
        <taxon>Panicoideae</taxon>
        <taxon>Panicodae</taxon>
        <taxon>Paniceae</taxon>
        <taxon>Panicinae</taxon>
        <taxon>Panicum</taxon>
        <taxon>Panicum sect. Panicum</taxon>
    </lineage>
</organism>
<proteinExistence type="predicted"/>
<reference evidence="2" key="1">
    <citation type="journal article" date="2019" name="Nat. Commun.">
        <title>The genome of broomcorn millet.</title>
        <authorList>
            <person name="Zou C."/>
            <person name="Miki D."/>
            <person name="Li D."/>
            <person name="Tang Q."/>
            <person name="Xiao L."/>
            <person name="Rajput S."/>
            <person name="Deng P."/>
            <person name="Jia W."/>
            <person name="Huang R."/>
            <person name="Zhang M."/>
            <person name="Sun Y."/>
            <person name="Hu J."/>
            <person name="Fu X."/>
            <person name="Schnable P.S."/>
            <person name="Li F."/>
            <person name="Zhang H."/>
            <person name="Feng B."/>
            <person name="Zhu X."/>
            <person name="Liu R."/>
            <person name="Schnable J.C."/>
            <person name="Zhu J.-K."/>
            <person name="Zhang H."/>
        </authorList>
    </citation>
    <scope>NUCLEOTIDE SEQUENCE [LARGE SCALE GENOMIC DNA]</scope>
</reference>
<evidence type="ECO:0000313" key="1">
    <source>
        <dbReference type="EMBL" id="RLN39156.1"/>
    </source>
</evidence>
<keyword evidence="2" id="KW-1185">Reference proteome</keyword>
<sequence>MDAPAPATAAAEAPAPAVTAAVNARFCAPEGVLLQLREGKRKATRFRRRSPPFPLPSGGLCGVGEDGERGERGPVYIAFVWPPAEPSPAWAVVVPDFFAEKSWLVVPLGVGGEAMAAAALSRNKSSRALPRSCGAPLRRHRRARGGGAPGVEPVYRRCSPAVRRPGREVRALAFCFVDGEAAADLADARRVERAWTSHGCSGRQRQVCIHGRRSSGRGPGRWAISVGFISPLCASVSCGSYQSLLAMELLLTSGDQRLESAAASGSGGRRQTLERSVHIGSRDFDVISLFLRSLCENRIGQLSSVSFQNVPVFVWVFVRYP</sequence>
<name>A0A3L6THQ3_PANMI</name>
<evidence type="ECO:0000313" key="2">
    <source>
        <dbReference type="Proteomes" id="UP000275267"/>
    </source>
</evidence>
<gene>
    <name evidence="1" type="ORF">C2845_PM01G22140</name>
</gene>